<evidence type="ECO:0008006" key="4">
    <source>
        <dbReference type="Google" id="ProtNLM"/>
    </source>
</evidence>
<evidence type="ECO:0000313" key="3">
    <source>
        <dbReference type="Proteomes" id="UP001595907"/>
    </source>
</evidence>
<accession>A0ABV8QSS8</accession>
<gene>
    <name evidence="2" type="ORF">ACFOWM_03725</name>
</gene>
<keyword evidence="1" id="KW-1133">Transmembrane helix</keyword>
<organism evidence="2 3">
    <name type="scientific">Ferruginibacter yonginensis</name>
    <dbReference type="NCBI Taxonomy" id="1310416"/>
    <lineage>
        <taxon>Bacteria</taxon>
        <taxon>Pseudomonadati</taxon>
        <taxon>Bacteroidota</taxon>
        <taxon>Chitinophagia</taxon>
        <taxon>Chitinophagales</taxon>
        <taxon>Chitinophagaceae</taxon>
        <taxon>Ferruginibacter</taxon>
    </lineage>
</organism>
<proteinExistence type="predicted"/>
<reference evidence="3" key="1">
    <citation type="journal article" date="2019" name="Int. J. Syst. Evol. Microbiol.">
        <title>The Global Catalogue of Microorganisms (GCM) 10K type strain sequencing project: providing services to taxonomists for standard genome sequencing and annotation.</title>
        <authorList>
            <consortium name="The Broad Institute Genomics Platform"/>
            <consortium name="The Broad Institute Genome Sequencing Center for Infectious Disease"/>
            <person name="Wu L."/>
            <person name="Ma J."/>
        </authorList>
    </citation>
    <scope>NUCLEOTIDE SEQUENCE [LARGE SCALE GENOMIC DNA]</scope>
    <source>
        <strain evidence="3">CECT 8289</strain>
    </source>
</reference>
<dbReference type="RefSeq" id="WP_379707250.1">
    <property type="nucleotide sequence ID" value="NZ_JBHSCZ010000001.1"/>
</dbReference>
<dbReference type="SUPFAM" id="SSF56059">
    <property type="entry name" value="Glutathione synthetase ATP-binding domain-like"/>
    <property type="match status" value="1"/>
</dbReference>
<protein>
    <recommendedName>
        <fullName evidence="4">ATP-grasp domain-containing protein</fullName>
    </recommendedName>
</protein>
<feature type="transmembrane region" description="Helical" evidence="1">
    <location>
        <begin position="12"/>
        <end position="32"/>
    </location>
</feature>
<evidence type="ECO:0000313" key="2">
    <source>
        <dbReference type="EMBL" id="MFC4261974.1"/>
    </source>
</evidence>
<name>A0ABV8QSS8_9BACT</name>
<comment type="caution">
    <text evidence="2">The sequence shown here is derived from an EMBL/GenBank/DDBJ whole genome shotgun (WGS) entry which is preliminary data.</text>
</comment>
<sequence>MKKLLAKITNWEAWPFAFIYAPVAPMWVWYMLKSKAVWFFTPSNPKLTFGGMEGEPKKEMYALLPQHLYPTTFNVQPQQTFESIVATLQQHDIQYPFIVKPEVGGQGILFRKIDDEAALAHYHSIVTVEYIVQQMVHFPIEVSVFHIKHPAAVKGTITGFLHKIPLHVVGDGNSTLEALMKAHPKASLRIDELYTKHQHNWQNIIPVGEKYILSYAANHNRGAHFIDLKHEIDDQLLSIFDGLSTQINDFFYGRYDIMCNSIEELKQGENFTILEYNGCGAEPNHFYDTGYTLRAAHKEILKHWKALYEISKYNAAKGIKPWSFVKGYKFLKATKALMKHMKAVDAQIG</sequence>
<dbReference type="EMBL" id="JBHSCZ010000001">
    <property type="protein sequence ID" value="MFC4261974.1"/>
    <property type="molecule type" value="Genomic_DNA"/>
</dbReference>
<keyword evidence="1" id="KW-0472">Membrane</keyword>
<keyword evidence="3" id="KW-1185">Reference proteome</keyword>
<evidence type="ECO:0000256" key="1">
    <source>
        <dbReference type="SAM" id="Phobius"/>
    </source>
</evidence>
<dbReference type="Proteomes" id="UP001595907">
    <property type="component" value="Unassembled WGS sequence"/>
</dbReference>
<keyword evidence="1" id="KW-0812">Transmembrane</keyword>